<dbReference type="PROSITE" id="PS51471">
    <property type="entry name" value="FE2OG_OXY"/>
    <property type="match status" value="1"/>
</dbReference>
<dbReference type="InterPro" id="IPR005123">
    <property type="entry name" value="Oxoglu/Fe-dep_dioxygenase_dom"/>
</dbReference>
<dbReference type="InterPro" id="IPR044862">
    <property type="entry name" value="Pro_4_hyd_alph_FE2OG_OXY"/>
</dbReference>
<feature type="domain" description="Fe2OG dioxygenase" evidence="7">
    <location>
        <begin position="175"/>
        <end position="284"/>
    </location>
</feature>
<dbReference type="InterPro" id="IPR006620">
    <property type="entry name" value="Pro_4_hyd_alph"/>
</dbReference>
<reference evidence="8 9" key="1">
    <citation type="submission" date="2018-07" db="EMBL/GenBank/DDBJ databases">
        <title>Genome sequencing of Moraxellaceae gen. HYN0046.</title>
        <authorList>
            <person name="Kim M."/>
            <person name="Yi H."/>
        </authorList>
    </citation>
    <scope>NUCLEOTIDE SEQUENCE [LARGE SCALE GENOMIC DNA]</scope>
    <source>
        <strain evidence="8 9">HYN0046</strain>
    </source>
</reference>
<evidence type="ECO:0000256" key="6">
    <source>
        <dbReference type="ARBA" id="ARBA00023004"/>
    </source>
</evidence>
<dbReference type="InterPro" id="IPR045054">
    <property type="entry name" value="P4HA-like"/>
</dbReference>
<dbReference type="AlphaFoldDB" id="A0A345P4B8"/>
<dbReference type="OrthoDB" id="479699at2"/>
<keyword evidence="6" id="KW-0408">Iron</keyword>
<dbReference type="Proteomes" id="UP000253940">
    <property type="component" value="Chromosome"/>
</dbReference>
<organism evidence="8 9">
    <name type="scientific">Aquirhabdus parva</name>
    <dbReference type="NCBI Taxonomy" id="2283318"/>
    <lineage>
        <taxon>Bacteria</taxon>
        <taxon>Pseudomonadati</taxon>
        <taxon>Pseudomonadota</taxon>
        <taxon>Gammaproteobacteria</taxon>
        <taxon>Moraxellales</taxon>
        <taxon>Moraxellaceae</taxon>
        <taxon>Aquirhabdus</taxon>
    </lineage>
</organism>
<keyword evidence="3" id="KW-0847">Vitamin C</keyword>
<dbReference type="GO" id="GO:0031418">
    <property type="term" value="F:L-ascorbic acid binding"/>
    <property type="evidence" value="ECO:0007669"/>
    <property type="project" value="UniProtKB-KW"/>
</dbReference>
<gene>
    <name evidence="8" type="ORF">HYN46_04200</name>
</gene>
<sequence>MGSADQAWVDQLPIEWQHWLIENLERGCDPGEIGRILHENGFKFTDNGLSTRGATDKKTPDSNQKKQDFNLDHLASGNNFIDAQGQVIRLLGHFENPAIFYFEDMLSPQECDELIHLSEQEGKLARSTVVDNKDGSLQLDQRRSSDSTFFNRGENPLVSKIEQRIGALVNWPVTHGEGLQVLRYQHGGEYRPHFDFFDPKYEGSAKHLAIGGQRVASFILYLSDIAAGGGTRFPNIGLEFRPKKGAGLLFANTDQHGKPHSNSLHAGMPVIEGIKYIATKWLRERQYGKS</sequence>
<evidence type="ECO:0000256" key="1">
    <source>
        <dbReference type="ARBA" id="ARBA00001961"/>
    </source>
</evidence>
<keyword evidence="5" id="KW-0560">Oxidoreductase</keyword>
<evidence type="ECO:0000256" key="3">
    <source>
        <dbReference type="ARBA" id="ARBA00022896"/>
    </source>
</evidence>
<accession>A0A345P4B8</accession>
<dbReference type="KEGG" id="mbah:HYN46_04200"/>
<proteinExistence type="predicted"/>
<keyword evidence="4 8" id="KW-0223">Dioxygenase</keyword>
<dbReference type="RefSeq" id="WP_114898237.1">
    <property type="nucleotide sequence ID" value="NZ_CP031222.1"/>
</dbReference>
<evidence type="ECO:0000256" key="5">
    <source>
        <dbReference type="ARBA" id="ARBA00023002"/>
    </source>
</evidence>
<dbReference type="PANTHER" id="PTHR10869:SF246">
    <property type="entry name" value="TRANSMEMBRANE PROLYL 4-HYDROXYLASE"/>
    <property type="match status" value="1"/>
</dbReference>
<dbReference type="SMART" id="SM00702">
    <property type="entry name" value="P4Hc"/>
    <property type="match status" value="1"/>
</dbReference>
<dbReference type="EMBL" id="CP031222">
    <property type="protein sequence ID" value="AXI02127.1"/>
    <property type="molecule type" value="Genomic_DNA"/>
</dbReference>
<keyword evidence="2" id="KW-0479">Metal-binding</keyword>
<evidence type="ECO:0000313" key="9">
    <source>
        <dbReference type="Proteomes" id="UP000253940"/>
    </source>
</evidence>
<comment type="cofactor">
    <cofactor evidence="1">
        <name>L-ascorbate</name>
        <dbReference type="ChEBI" id="CHEBI:38290"/>
    </cofactor>
</comment>
<evidence type="ECO:0000256" key="4">
    <source>
        <dbReference type="ARBA" id="ARBA00022964"/>
    </source>
</evidence>
<protein>
    <submittedName>
        <fullName evidence="8">2-oxoglutarate-dependent dioxygenase</fullName>
    </submittedName>
</protein>
<dbReference type="Gene3D" id="2.60.120.620">
    <property type="entry name" value="q2cbj1_9rhob like domain"/>
    <property type="match status" value="1"/>
</dbReference>
<evidence type="ECO:0000256" key="2">
    <source>
        <dbReference type="ARBA" id="ARBA00022723"/>
    </source>
</evidence>
<evidence type="ECO:0000259" key="7">
    <source>
        <dbReference type="PROSITE" id="PS51471"/>
    </source>
</evidence>
<dbReference type="PANTHER" id="PTHR10869">
    <property type="entry name" value="PROLYL 4-HYDROXYLASE ALPHA SUBUNIT"/>
    <property type="match status" value="1"/>
</dbReference>
<name>A0A345P4B8_9GAMM</name>
<evidence type="ECO:0000313" key="8">
    <source>
        <dbReference type="EMBL" id="AXI02127.1"/>
    </source>
</evidence>
<dbReference type="GO" id="GO:0005506">
    <property type="term" value="F:iron ion binding"/>
    <property type="evidence" value="ECO:0007669"/>
    <property type="project" value="InterPro"/>
</dbReference>
<dbReference type="Pfam" id="PF13640">
    <property type="entry name" value="2OG-FeII_Oxy_3"/>
    <property type="match status" value="1"/>
</dbReference>
<keyword evidence="9" id="KW-1185">Reference proteome</keyword>
<dbReference type="GO" id="GO:0004656">
    <property type="term" value="F:procollagen-proline 4-dioxygenase activity"/>
    <property type="evidence" value="ECO:0007669"/>
    <property type="project" value="TreeGrafter"/>
</dbReference>